<accession>A0ABY2TMF9</accession>
<proteinExistence type="predicted"/>
<dbReference type="Proteomes" id="UP000310168">
    <property type="component" value="Unassembled WGS sequence"/>
</dbReference>
<evidence type="ECO:0000313" key="2">
    <source>
        <dbReference type="Proteomes" id="UP000310168"/>
    </source>
</evidence>
<reference evidence="1 2" key="1">
    <citation type="journal article" date="2019" name="Anaerobe">
        <title>Brachyspira catarrhinii sp. nov., an anaerobic intestinal spirochaete isolated from vervet monkeys may have been misidentified as Brachyspira aalborgi in previous studies.</title>
        <authorList>
            <person name="Phillips N.D."/>
            <person name="La T."/>
            <person name="Hampson D.J."/>
        </authorList>
    </citation>
    <scope>NUCLEOTIDE SEQUENCE [LARGE SCALE GENOMIC DNA]</scope>
    <source>
        <strain evidence="1 2">Z12</strain>
    </source>
</reference>
<feature type="non-terminal residue" evidence="1">
    <location>
        <position position="1"/>
    </location>
</feature>
<evidence type="ECO:0000313" key="1">
    <source>
        <dbReference type="EMBL" id="TKZ26653.1"/>
    </source>
</evidence>
<dbReference type="GO" id="GO:0016740">
    <property type="term" value="F:transferase activity"/>
    <property type="evidence" value="ECO:0007669"/>
    <property type="project" value="UniProtKB-KW"/>
</dbReference>
<dbReference type="InterPro" id="IPR029465">
    <property type="entry name" value="ATPgrasp_TupA"/>
</dbReference>
<organism evidence="1 2">
    <name type="scientific">Brachyspira catarrhinii</name>
    <dbReference type="NCBI Taxonomy" id="2528966"/>
    <lineage>
        <taxon>Bacteria</taxon>
        <taxon>Pseudomonadati</taxon>
        <taxon>Spirochaetota</taxon>
        <taxon>Spirochaetia</taxon>
        <taxon>Brachyspirales</taxon>
        <taxon>Brachyspiraceae</taxon>
        <taxon>Brachyspira</taxon>
    </lineage>
</organism>
<dbReference type="Pfam" id="PF14305">
    <property type="entry name" value="ATPgrasp_TupA"/>
    <property type="match status" value="1"/>
</dbReference>
<dbReference type="EMBL" id="SJDU01000547">
    <property type="protein sequence ID" value="TKZ26653.1"/>
    <property type="molecule type" value="Genomic_DNA"/>
</dbReference>
<keyword evidence="1" id="KW-0808">Transferase</keyword>
<sequence>DFESLPEQFVLKVNWGSGMNIVVKDKSKLDIADAKNKLKKWINPFSNHYYASYEYAYKYIEPKITCEKFMKDLNTDNLIVYRIYCFDGVPHYIHAITDAHTGIDRCNIYDTEWNKLDLVYIWDNTDYEIPKPEKLDLMLDLARKLSKEFIHLGVDFFSINNQIYCSELTFYTNAGLSPFEPKEWDYKFGECIKLPQDKKVEYDFVDRETLLKQSYNLEFMVKDYRDLENNFNLLKNNETISNNDYEKLRLNCNWWTLFGISNNSEYLRLTLFGIKISIKMNKEKVDKLAWWIPIRKWRDNFRNKFFDKFIKKGGVNNGFKFLYPLRFRLDLNY</sequence>
<gene>
    <name evidence="1" type="ORF">EZH24_12210</name>
</gene>
<name>A0ABY2TMF9_9SPIR</name>
<dbReference type="RefSeq" id="WP_137999336.1">
    <property type="nucleotide sequence ID" value="NZ_SJDU01000547.1"/>
</dbReference>
<comment type="caution">
    <text evidence="1">The sequence shown here is derived from an EMBL/GenBank/DDBJ whole genome shotgun (WGS) entry which is preliminary data.</text>
</comment>
<protein>
    <submittedName>
        <fullName evidence="1">Glycosyl transferase</fullName>
    </submittedName>
</protein>
<keyword evidence="2" id="KW-1185">Reference proteome</keyword>